<dbReference type="GO" id="GO:0008233">
    <property type="term" value="F:peptidase activity"/>
    <property type="evidence" value="ECO:0007669"/>
    <property type="project" value="UniProtKB-KW"/>
</dbReference>
<protein>
    <submittedName>
        <fullName evidence="5">M20/M25/M40 family metallo-hydrolase</fullName>
    </submittedName>
</protein>
<evidence type="ECO:0000256" key="3">
    <source>
        <dbReference type="ARBA" id="ARBA00022801"/>
    </source>
</evidence>
<keyword evidence="6" id="KW-1185">Reference proteome</keyword>
<dbReference type="EMBL" id="CP047156">
    <property type="protein sequence ID" value="QHC02520.1"/>
    <property type="molecule type" value="Genomic_DNA"/>
</dbReference>
<dbReference type="InterPro" id="IPR002933">
    <property type="entry name" value="Peptidase_M20"/>
</dbReference>
<dbReference type="RefSeq" id="WP_159547634.1">
    <property type="nucleotide sequence ID" value="NZ_CP047156.1"/>
</dbReference>
<reference evidence="5 6" key="1">
    <citation type="journal article" date="2018" name="Int. J. Syst. Evol. Microbiol.">
        <title>Epidermidibacterium keratini gen. nov., sp. nov., a member of the family Sporichthyaceae, isolated from keratin epidermis.</title>
        <authorList>
            <person name="Lee D.G."/>
            <person name="Trujillo M.E."/>
            <person name="Kang S."/>
            <person name="Nam J.J."/>
            <person name="Kim Y.J."/>
        </authorList>
    </citation>
    <scope>NUCLEOTIDE SEQUENCE [LARGE SCALE GENOMIC DNA]</scope>
    <source>
        <strain evidence="5 6">EPI-7</strain>
    </source>
</reference>
<dbReference type="Pfam" id="PF01546">
    <property type="entry name" value="Peptidase_M20"/>
    <property type="match status" value="1"/>
</dbReference>
<evidence type="ECO:0000256" key="1">
    <source>
        <dbReference type="ARBA" id="ARBA00022670"/>
    </source>
</evidence>
<accession>A0A7L4YTX5</accession>
<dbReference type="KEGG" id="eke:EK0264_17095"/>
<dbReference type="OrthoDB" id="9761532at2"/>
<feature type="domain" description="Peptidase M20 dimerisation" evidence="4">
    <location>
        <begin position="180"/>
        <end position="328"/>
    </location>
</feature>
<dbReference type="AlphaFoldDB" id="A0A7L4YTX5"/>
<proteinExistence type="predicted"/>
<dbReference type="GO" id="GO:0046872">
    <property type="term" value="F:metal ion binding"/>
    <property type="evidence" value="ECO:0007669"/>
    <property type="project" value="UniProtKB-KW"/>
</dbReference>
<dbReference type="Proteomes" id="UP000463857">
    <property type="component" value="Chromosome"/>
</dbReference>
<organism evidence="5 6">
    <name type="scientific">Epidermidibacterium keratini</name>
    <dbReference type="NCBI Taxonomy" id="1891644"/>
    <lineage>
        <taxon>Bacteria</taxon>
        <taxon>Bacillati</taxon>
        <taxon>Actinomycetota</taxon>
        <taxon>Actinomycetes</taxon>
        <taxon>Sporichthyales</taxon>
        <taxon>Sporichthyaceae</taxon>
        <taxon>Epidermidibacterium</taxon>
    </lineage>
</organism>
<dbReference type="Gene3D" id="3.30.70.360">
    <property type="match status" value="1"/>
</dbReference>
<dbReference type="Pfam" id="PF07687">
    <property type="entry name" value="M20_dimer"/>
    <property type="match status" value="1"/>
</dbReference>
<evidence type="ECO:0000256" key="2">
    <source>
        <dbReference type="ARBA" id="ARBA00022723"/>
    </source>
</evidence>
<dbReference type="SUPFAM" id="SSF53187">
    <property type="entry name" value="Zn-dependent exopeptidases"/>
    <property type="match status" value="1"/>
</dbReference>
<dbReference type="PANTHER" id="PTHR43270:SF12">
    <property type="entry name" value="SUCCINYL-DIAMINOPIMELATE DESUCCINYLASE"/>
    <property type="match status" value="1"/>
</dbReference>
<gene>
    <name evidence="5" type="ORF">EK0264_17095</name>
</gene>
<evidence type="ECO:0000259" key="4">
    <source>
        <dbReference type="Pfam" id="PF07687"/>
    </source>
</evidence>
<dbReference type="InParanoid" id="A0A7L4YTX5"/>
<dbReference type="GO" id="GO:0006508">
    <property type="term" value="P:proteolysis"/>
    <property type="evidence" value="ECO:0007669"/>
    <property type="project" value="UniProtKB-KW"/>
</dbReference>
<name>A0A7L4YTX5_9ACTN</name>
<dbReference type="NCBIfam" id="NF005914">
    <property type="entry name" value="PRK07907.1"/>
    <property type="match status" value="1"/>
</dbReference>
<dbReference type="FunCoup" id="A0A7L4YTX5">
    <property type="interactions" value="166"/>
</dbReference>
<evidence type="ECO:0000313" key="6">
    <source>
        <dbReference type="Proteomes" id="UP000463857"/>
    </source>
</evidence>
<sequence>MPQTRADLEALTTIPSVSLGSFDQQYVEASAERVAEMLRAEGLDVEIVREGGRPAVIGRAPAPDGAPTVTLYAHHDVQPPGKDDDWDSPPFEPTERDGRIYARGIADDKAGVMAHIAAIRAFGGDLPVGLNVFVEGEEEIGSASLPTILQKHADKLDADAIVIADSGNIAVGTPSLTTTLRGMVQATVTVRTLDHALHSGIFGGPVPDASTALIRLLATLHGPDGEVAVDGLQREQAADVPLPEDRFAAEAGLLDGVDLIGTGPLAERLWTGPALTIIGTDLPHPDAVSNTLQPAATAVISLRVAPSQDPQEAYDALARHLTEHAPWGAQVEVTMPEAGPGFSASTDSAAYTQARQALADAWQTEPVDIGIGGSIPFVASFAERFPNAAILITGVEDPDTRAHSPNESLHLAEFEKACQAEAIFLARLAAACSR</sequence>
<evidence type="ECO:0000313" key="5">
    <source>
        <dbReference type="EMBL" id="QHC02520.1"/>
    </source>
</evidence>
<keyword evidence="3 5" id="KW-0378">Hydrolase</keyword>
<dbReference type="InterPro" id="IPR011650">
    <property type="entry name" value="Peptidase_M20_dimer"/>
</dbReference>
<keyword evidence="1" id="KW-0645">Protease</keyword>
<dbReference type="PANTHER" id="PTHR43270">
    <property type="entry name" value="BETA-ALA-HIS DIPEPTIDASE"/>
    <property type="match status" value="1"/>
</dbReference>
<dbReference type="Gene3D" id="3.40.630.10">
    <property type="entry name" value="Zn peptidases"/>
    <property type="match status" value="1"/>
</dbReference>
<dbReference type="InterPro" id="IPR051458">
    <property type="entry name" value="Cyt/Met_Dipeptidase"/>
</dbReference>
<keyword evidence="2" id="KW-0479">Metal-binding</keyword>